<accession>A0A836A6M8</accession>
<evidence type="ECO:0000259" key="12">
    <source>
        <dbReference type="Pfam" id="PF01179"/>
    </source>
</evidence>
<dbReference type="GO" id="GO:0048038">
    <property type="term" value="F:quinone binding"/>
    <property type="evidence" value="ECO:0007669"/>
    <property type="project" value="InterPro"/>
</dbReference>
<dbReference type="GO" id="GO:0009308">
    <property type="term" value="P:amine metabolic process"/>
    <property type="evidence" value="ECO:0007669"/>
    <property type="project" value="UniProtKB-UniRule"/>
</dbReference>
<dbReference type="GO" id="GO:0046677">
    <property type="term" value="P:response to antibiotic"/>
    <property type="evidence" value="ECO:0007669"/>
    <property type="project" value="TreeGrafter"/>
</dbReference>
<dbReference type="InterPro" id="IPR015798">
    <property type="entry name" value="Cu_amine_oxidase_C"/>
</dbReference>
<gene>
    <name evidence="15" type="ORF">JEQ12_002716</name>
</gene>
<dbReference type="Gene3D" id="2.70.98.20">
    <property type="entry name" value="Copper amine oxidase, catalytic domain"/>
    <property type="match status" value="3"/>
</dbReference>
<dbReference type="InterPro" id="IPR036460">
    <property type="entry name" value="Cu_amine_oxidase_C_sf"/>
</dbReference>
<evidence type="ECO:0000256" key="7">
    <source>
        <dbReference type="ARBA" id="ARBA00023008"/>
    </source>
</evidence>
<evidence type="ECO:0000256" key="9">
    <source>
        <dbReference type="ARBA" id="ARBA00023180"/>
    </source>
</evidence>
<evidence type="ECO:0000313" key="16">
    <source>
        <dbReference type="Proteomes" id="UP000664991"/>
    </source>
</evidence>
<comment type="similarity">
    <text evidence="2 11">Belongs to the copper/topaquinone oxidase family.</text>
</comment>
<dbReference type="Pfam" id="PF02728">
    <property type="entry name" value="Cu_amine_oxidN3"/>
    <property type="match status" value="2"/>
</dbReference>
<dbReference type="GO" id="GO:0005769">
    <property type="term" value="C:early endosome"/>
    <property type="evidence" value="ECO:0007669"/>
    <property type="project" value="TreeGrafter"/>
</dbReference>
<comment type="caution">
    <text evidence="15">The sequence shown here is derived from an EMBL/GenBank/DDBJ whole genome shotgun (WGS) entry which is preliminary data.</text>
</comment>
<dbReference type="AlphaFoldDB" id="A0A836A6M8"/>
<comment type="cofactor">
    <cofactor evidence="1">
        <name>Ca(2+)</name>
        <dbReference type="ChEBI" id="CHEBI:29108"/>
    </cofactor>
</comment>
<dbReference type="Proteomes" id="UP000664991">
    <property type="component" value="Unassembled WGS sequence"/>
</dbReference>
<comment type="cofactor">
    <cofactor evidence="11">
        <name>Cu cation</name>
        <dbReference type="ChEBI" id="CHEBI:23378"/>
    </cofactor>
    <text evidence="11">Contains 1 topaquinone per subunit.</text>
</comment>
<feature type="domain" description="Copper amine oxidase N2-terminal" evidence="13">
    <location>
        <begin position="51"/>
        <end position="137"/>
    </location>
</feature>
<feature type="domain" description="Copper amine oxidase catalytic" evidence="12">
    <location>
        <begin position="279"/>
        <end position="331"/>
    </location>
</feature>
<dbReference type="FunFam" id="3.10.450.40:FF:000001">
    <property type="entry name" value="Amine oxidase"/>
    <property type="match status" value="1"/>
</dbReference>
<dbReference type="Gene3D" id="3.10.450.40">
    <property type="match status" value="3"/>
</dbReference>
<evidence type="ECO:0000259" key="13">
    <source>
        <dbReference type="Pfam" id="PF02727"/>
    </source>
</evidence>
<dbReference type="GO" id="GO:0005783">
    <property type="term" value="C:endoplasmic reticulum"/>
    <property type="evidence" value="ECO:0007669"/>
    <property type="project" value="TreeGrafter"/>
</dbReference>
<keyword evidence="6 11" id="KW-0560">Oxidoreductase</keyword>
<dbReference type="InterPro" id="IPR015800">
    <property type="entry name" value="Cu_amine_oxidase_N2"/>
</dbReference>
<dbReference type="PRINTS" id="PR00766">
    <property type="entry name" value="CUDAOXIDASE"/>
</dbReference>
<dbReference type="PANTHER" id="PTHR10638">
    <property type="entry name" value="COPPER AMINE OXIDASE"/>
    <property type="match status" value="1"/>
</dbReference>
<dbReference type="InterPro" id="IPR015802">
    <property type="entry name" value="Cu_amine_oxidase_N3"/>
</dbReference>
<evidence type="ECO:0000256" key="2">
    <source>
        <dbReference type="ARBA" id="ARBA00007983"/>
    </source>
</evidence>
<keyword evidence="3 11" id="KW-0479">Metal-binding</keyword>
<evidence type="ECO:0000256" key="10">
    <source>
        <dbReference type="PIRSR" id="PIRSR600269-51"/>
    </source>
</evidence>
<dbReference type="InterPro" id="IPR016182">
    <property type="entry name" value="Cu_amine_oxidase_N-reg"/>
</dbReference>
<dbReference type="GO" id="GO:0005794">
    <property type="term" value="C:Golgi apparatus"/>
    <property type="evidence" value="ECO:0007669"/>
    <property type="project" value="TreeGrafter"/>
</dbReference>
<evidence type="ECO:0000313" key="15">
    <source>
        <dbReference type="EMBL" id="KAG5203133.1"/>
    </source>
</evidence>
<dbReference type="GO" id="GO:0008131">
    <property type="term" value="F:primary methylamine oxidase activity"/>
    <property type="evidence" value="ECO:0007669"/>
    <property type="project" value="InterPro"/>
</dbReference>
<dbReference type="GO" id="GO:0005507">
    <property type="term" value="F:copper ion binding"/>
    <property type="evidence" value="ECO:0007669"/>
    <property type="project" value="InterPro"/>
</dbReference>
<dbReference type="SUPFAM" id="SSF49998">
    <property type="entry name" value="Amine oxidase catalytic domain"/>
    <property type="match status" value="3"/>
</dbReference>
<dbReference type="EMBL" id="JAEMGP010000011">
    <property type="protein sequence ID" value="KAG5203133.1"/>
    <property type="molecule type" value="Genomic_DNA"/>
</dbReference>
<feature type="domain" description="Copper amine oxidase catalytic" evidence="12">
    <location>
        <begin position="335"/>
        <end position="424"/>
    </location>
</feature>
<evidence type="ECO:0000256" key="4">
    <source>
        <dbReference type="ARBA" id="ARBA00022772"/>
    </source>
</evidence>
<dbReference type="InterPro" id="IPR000269">
    <property type="entry name" value="Cu_amine_oxidase"/>
</dbReference>
<evidence type="ECO:0000256" key="6">
    <source>
        <dbReference type="ARBA" id="ARBA00023002"/>
    </source>
</evidence>
<feature type="domain" description="Copper amine oxidase N3-terminal" evidence="14">
    <location>
        <begin position="156"/>
        <end position="253"/>
    </location>
</feature>
<sequence length="706" mass="78304">MGREEGGSGSEVGVGKQCHPSLSPSCLSGSLSVQPWTHPDQSQLFADLSREELTTVMSFLTQQLGPDLVDAAQARPSDNCVFSVELQLPPKAAALAHLDRGSPPPAQEALAIVFCGKQPQPNVTELLVGPLPQPSYMRDVTVERHGGPLPYYRCPLIFRESQDIDQMIFNRELPKAAGVLRHCCSYRQGGRKLVMLTTASRGVQSGNRAMWFGLYYISGFGVYLHPVGLELLVDHKALDPAQWTVQKVFFQGRYYESLAQLEEQFEAGQVNVVVIPDNGTVLVFRSVSTLFNYDYVWDVIFHSNGAIQVKFYATGFINSVFHFGAARRYGYQSISRYQLAVTQRKETEPRSSSIFNQNDPWTPTAVFADFVNNETIAGKDLVAWVTAGFLRIPHAEDIPNTVTVGNSVGFFLRPYNFFDEDPSICSADSIFFQENQDAGSCESGDRPTQFGLYYNIAKGGSYLHPVGLALHVDHKALDPAQWTIQKLFFQGRYYESLAQLEEQFEAGQVNVVVIPNNGTAMFTRPVNSGIGMGYFPTPLIRVECPYQASYMDWHFVVESQAPKTPHDAFDSAGLRSVSTMLNYDYVWDLVFYPNGAIEVKFHATGYISSAFFFGEAQRCGNQVGEKTLGAIHTHSAHYKVDLDVGGLGGLGDSRFLYIPHAEDIPNMVTVGNSVSFFLQPRNFFDHEPSVSSDSINSQEVHDAGSY</sequence>
<feature type="modified residue" description="2',4',5'-topaquinone" evidence="10">
    <location>
        <position position="583"/>
    </location>
</feature>
<organism evidence="15 16">
    <name type="scientific">Ovis aries</name>
    <name type="common">Sheep</name>
    <dbReference type="NCBI Taxonomy" id="9940"/>
    <lineage>
        <taxon>Eukaryota</taxon>
        <taxon>Metazoa</taxon>
        <taxon>Chordata</taxon>
        <taxon>Craniata</taxon>
        <taxon>Vertebrata</taxon>
        <taxon>Euteleostomi</taxon>
        <taxon>Mammalia</taxon>
        <taxon>Eutheria</taxon>
        <taxon>Laurasiatheria</taxon>
        <taxon>Artiodactyla</taxon>
        <taxon>Ruminantia</taxon>
        <taxon>Pecora</taxon>
        <taxon>Bovidae</taxon>
        <taxon>Caprinae</taxon>
        <taxon>Ovis</taxon>
    </lineage>
</organism>
<dbReference type="Pfam" id="PF02727">
    <property type="entry name" value="Cu_amine_oxidN2"/>
    <property type="match status" value="1"/>
</dbReference>
<dbReference type="PROSITE" id="PS01164">
    <property type="entry name" value="COPPER_AMINE_OXID_1"/>
    <property type="match status" value="1"/>
</dbReference>
<keyword evidence="7 11" id="KW-0186">Copper</keyword>
<name>A0A836A6M8_SHEEP</name>
<dbReference type="PANTHER" id="PTHR10638:SF23">
    <property type="entry name" value="MEMBRANE PRIMARY AMINE OXIDASE"/>
    <property type="match status" value="1"/>
</dbReference>
<keyword evidence="8" id="KW-1015">Disulfide bond</keyword>
<keyword evidence="5" id="KW-0106">Calcium</keyword>
<evidence type="ECO:0000256" key="1">
    <source>
        <dbReference type="ARBA" id="ARBA00001913"/>
    </source>
</evidence>
<evidence type="ECO:0000256" key="8">
    <source>
        <dbReference type="ARBA" id="ARBA00023157"/>
    </source>
</evidence>
<dbReference type="GO" id="GO:0005886">
    <property type="term" value="C:plasma membrane"/>
    <property type="evidence" value="ECO:0007669"/>
    <property type="project" value="TreeGrafter"/>
</dbReference>
<evidence type="ECO:0000259" key="14">
    <source>
        <dbReference type="Pfam" id="PF02728"/>
    </source>
</evidence>
<dbReference type="InterPro" id="IPR049948">
    <property type="entry name" value="Cu_Am_ox_TPQ-bd"/>
</dbReference>
<dbReference type="FunFam" id="3.10.450.40:FF:000003">
    <property type="entry name" value="Amine oxidase"/>
    <property type="match status" value="1"/>
</dbReference>
<dbReference type="EC" id="1.4.3.-" evidence="11"/>
<reference evidence="15 16" key="1">
    <citation type="submission" date="2020-12" db="EMBL/GenBank/DDBJ databases">
        <title>De novo assembly of Tibetan sheep genome.</title>
        <authorList>
            <person name="Li X."/>
        </authorList>
    </citation>
    <scope>NUCLEOTIDE SEQUENCE [LARGE SCALE GENOMIC DNA]</scope>
    <source>
        <tissue evidence="15">Heart</tissue>
    </source>
</reference>
<evidence type="ECO:0000256" key="3">
    <source>
        <dbReference type="ARBA" id="ARBA00022723"/>
    </source>
</evidence>
<proteinExistence type="inferred from homology"/>
<feature type="domain" description="Copper amine oxidase N3-terminal" evidence="14">
    <location>
        <begin position="429"/>
        <end position="492"/>
    </location>
</feature>
<protein>
    <recommendedName>
        <fullName evidence="11">Amine oxidase</fullName>
        <ecNumber evidence="11">1.4.3.-</ecNumber>
    </recommendedName>
</protein>
<dbReference type="Pfam" id="PF01179">
    <property type="entry name" value="Cu_amine_oxid"/>
    <property type="match status" value="3"/>
</dbReference>
<keyword evidence="9" id="KW-0325">Glycoprotein</keyword>
<dbReference type="SUPFAM" id="SSF54416">
    <property type="entry name" value="Amine oxidase N-terminal region"/>
    <property type="match status" value="3"/>
</dbReference>
<evidence type="ECO:0000256" key="11">
    <source>
        <dbReference type="RuleBase" id="RU000672"/>
    </source>
</evidence>
<keyword evidence="4 10" id="KW-0801">TPQ</keyword>
<feature type="domain" description="Copper amine oxidase catalytic" evidence="12">
    <location>
        <begin position="574"/>
        <end position="646"/>
    </location>
</feature>
<evidence type="ECO:0000256" key="5">
    <source>
        <dbReference type="ARBA" id="ARBA00022837"/>
    </source>
</evidence>
<comment type="PTM">
    <text evidence="10 11">Topaquinone (TPQ) is generated by copper-dependent autoxidation of a specific tyrosyl residue.</text>
</comment>